<keyword evidence="3" id="KW-1185">Reference proteome</keyword>
<sequence>MYNIPSNSKLSTPFELPGTIDQDSTKQHYRRPDVHSSLLPEDLGKNHRILNRNSHLDDQENPFNSETDQEILDPKKQDVEIVDPKRDFPDKEFPEQEKEDEVQTPEKIIPKEGEHFITNDEGDIIKEPTRELDDPYLPGHSNQENIPPIEEEFPLPDPKENTETNY</sequence>
<dbReference type="AlphaFoldDB" id="A0A1G5Z8V2"/>
<accession>A0A1G5Z8V2</accession>
<dbReference type="OrthoDB" id="827241at2"/>
<dbReference type="RefSeq" id="WP_092732420.1">
    <property type="nucleotide sequence ID" value="NZ_FMXE01000029.1"/>
</dbReference>
<name>A0A1G5Z8V2_9BACT</name>
<feature type="compositionally biased region" description="Basic and acidic residues" evidence="1">
    <location>
        <begin position="157"/>
        <end position="166"/>
    </location>
</feature>
<feature type="compositionally biased region" description="Basic and acidic residues" evidence="1">
    <location>
        <begin position="23"/>
        <end position="34"/>
    </location>
</feature>
<protein>
    <submittedName>
        <fullName evidence="2">Uncharacterized protein</fullName>
    </submittedName>
</protein>
<evidence type="ECO:0000313" key="2">
    <source>
        <dbReference type="EMBL" id="SDA91194.1"/>
    </source>
</evidence>
<dbReference type="EMBL" id="FMXE01000029">
    <property type="protein sequence ID" value="SDA91194.1"/>
    <property type="molecule type" value="Genomic_DNA"/>
</dbReference>
<feature type="compositionally biased region" description="Basic and acidic residues" evidence="1">
    <location>
        <begin position="72"/>
        <end position="96"/>
    </location>
</feature>
<evidence type="ECO:0000313" key="3">
    <source>
        <dbReference type="Proteomes" id="UP000198756"/>
    </source>
</evidence>
<proteinExistence type="predicted"/>
<feature type="region of interest" description="Disordered" evidence="1">
    <location>
        <begin position="1"/>
        <end position="166"/>
    </location>
</feature>
<reference evidence="3" key="1">
    <citation type="submission" date="2016-10" db="EMBL/GenBank/DDBJ databases">
        <authorList>
            <person name="Varghese N."/>
            <person name="Submissions S."/>
        </authorList>
    </citation>
    <scope>NUCLEOTIDE SEQUENCE [LARGE SCALE GENOMIC DNA]</scope>
    <source>
        <strain evidence="3">DSM 22703</strain>
    </source>
</reference>
<feature type="compositionally biased region" description="Basic and acidic residues" evidence="1">
    <location>
        <begin position="108"/>
        <end position="133"/>
    </location>
</feature>
<organism evidence="2 3">
    <name type="scientific">Algoriphagus alkaliphilus</name>
    <dbReference type="NCBI Taxonomy" id="279824"/>
    <lineage>
        <taxon>Bacteria</taxon>
        <taxon>Pseudomonadati</taxon>
        <taxon>Bacteroidota</taxon>
        <taxon>Cytophagia</taxon>
        <taxon>Cytophagales</taxon>
        <taxon>Cyclobacteriaceae</taxon>
        <taxon>Algoriphagus</taxon>
    </lineage>
</organism>
<feature type="compositionally biased region" description="Polar residues" evidence="1">
    <location>
        <begin position="1"/>
        <end position="11"/>
    </location>
</feature>
<evidence type="ECO:0000256" key="1">
    <source>
        <dbReference type="SAM" id="MobiDB-lite"/>
    </source>
</evidence>
<dbReference type="Proteomes" id="UP000198756">
    <property type="component" value="Unassembled WGS sequence"/>
</dbReference>
<gene>
    <name evidence="2" type="ORF">SAMN03080617_03373</name>
</gene>